<dbReference type="EMBL" id="WIND01000001">
    <property type="protein sequence ID" value="MSU88317.1"/>
    <property type="molecule type" value="Genomic_DNA"/>
</dbReference>
<accession>A0A6L5YVP9</accession>
<comment type="caution">
    <text evidence="2">The sequence shown here is derived from an EMBL/GenBank/DDBJ whole genome shotgun (WGS) entry which is preliminary data.</text>
</comment>
<reference evidence="2 3" key="1">
    <citation type="submission" date="2019-10" db="EMBL/GenBank/DDBJ databases">
        <title>Cognatihalovulum marinum gen. nov. sp. nov., a new member of the family Rhodobacteraceae isolated from deep seawater of the Northwest Indian Ocean.</title>
        <authorList>
            <person name="Ruan C."/>
            <person name="Wang J."/>
            <person name="Zheng X."/>
            <person name="Song L."/>
            <person name="Zhu Y."/>
            <person name="Huang Y."/>
            <person name="Lu Z."/>
            <person name="Du W."/>
            <person name="Huang L."/>
            <person name="Dai X."/>
        </authorList>
    </citation>
    <scope>NUCLEOTIDE SEQUENCE [LARGE SCALE GENOMIC DNA]</scope>
    <source>
        <strain evidence="2 3">2CG4</strain>
    </source>
</reference>
<evidence type="ECO:0000313" key="3">
    <source>
        <dbReference type="Proteomes" id="UP000474957"/>
    </source>
</evidence>
<name>A0A6L5YVP9_9RHOB</name>
<feature type="domain" description="YjiS-like" evidence="1">
    <location>
        <begin position="38"/>
        <end position="62"/>
    </location>
</feature>
<dbReference type="AlphaFoldDB" id="A0A6L5YVP9"/>
<gene>
    <name evidence="2" type="ORF">GE300_01640</name>
</gene>
<dbReference type="Pfam" id="PF06568">
    <property type="entry name" value="YjiS-like"/>
    <property type="match status" value="1"/>
</dbReference>
<evidence type="ECO:0000313" key="2">
    <source>
        <dbReference type="EMBL" id="MSU88317.1"/>
    </source>
</evidence>
<keyword evidence="3" id="KW-1185">Reference proteome</keyword>
<protein>
    <submittedName>
        <fullName evidence="2">DUF1127 domain-containing protein</fullName>
    </submittedName>
</protein>
<sequence length="73" mass="8309">MATTTHHSAIATRPALADRFAALLQNLRARHEENKMVRRTERELSALNDRDLADLGISRFDIPRIARDSVRSL</sequence>
<proteinExistence type="predicted"/>
<organism evidence="2 3">
    <name type="scientific">Halovulum marinum</name>
    <dbReference type="NCBI Taxonomy" id="2662447"/>
    <lineage>
        <taxon>Bacteria</taxon>
        <taxon>Pseudomonadati</taxon>
        <taxon>Pseudomonadota</taxon>
        <taxon>Alphaproteobacteria</taxon>
        <taxon>Rhodobacterales</taxon>
        <taxon>Paracoccaceae</taxon>
        <taxon>Halovulum</taxon>
    </lineage>
</organism>
<dbReference type="InterPro" id="IPR009506">
    <property type="entry name" value="YjiS-like"/>
</dbReference>
<dbReference type="Proteomes" id="UP000474957">
    <property type="component" value="Unassembled WGS sequence"/>
</dbReference>
<evidence type="ECO:0000259" key="1">
    <source>
        <dbReference type="Pfam" id="PF06568"/>
    </source>
</evidence>
<dbReference type="RefSeq" id="WP_154444269.1">
    <property type="nucleotide sequence ID" value="NZ_WIND01000001.1"/>
</dbReference>